<protein>
    <submittedName>
        <fullName evidence="1">Uncharacterized protein</fullName>
    </submittedName>
</protein>
<evidence type="ECO:0000313" key="2">
    <source>
        <dbReference type="Proteomes" id="UP000033867"/>
    </source>
</evidence>
<comment type="caution">
    <text evidence="1">The sequence shown here is derived from an EMBL/GenBank/DDBJ whole genome shotgun (WGS) entry which is preliminary data.</text>
</comment>
<dbReference type="Proteomes" id="UP000033867">
    <property type="component" value="Unassembled WGS sequence"/>
</dbReference>
<evidence type="ECO:0000313" key="1">
    <source>
        <dbReference type="EMBL" id="KKS71358.1"/>
    </source>
</evidence>
<gene>
    <name evidence="1" type="ORF">UV42_C0031G0007</name>
</gene>
<dbReference type="AlphaFoldDB" id="A0A0G1E9U7"/>
<accession>A0A0G1E9U7</accession>
<name>A0A0G1E9U7_9BACT</name>
<sequence length="69" mass="7770">MYTYRSFVQFMYQERIEGSGPSISYQPALQGGSSSPSGKDTLCVRDRTASELCYLTAWVGFFCIKAILR</sequence>
<reference evidence="1 2" key="1">
    <citation type="journal article" date="2015" name="Nature">
        <title>rRNA introns, odd ribosomes, and small enigmatic genomes across a large radiation of phyla.</title>
        <authorList>
            <person name="Brown C.T."/>
            <person name="Hug L.A."/>
            <person name="Thomas B.C."/>
            <person name="Sharon I."/>
            <person name="Castelle C.J."/>
            <person name="Singh A."/>
            <person name="Wilkins M.J."/>
            <person name="Williams K.H."/>
            <person name="Banfield J.F."/>
        </authorList>
    </citation>
    <scope>NUCLEOTIDE SEQUENCE [LARGE SCALE GENOMIC DNA]</scope>
</reference>
<proteinExistence type="predicted"/>
<organism evidence="1 2">
    <name type="scientific">Candidatus Magasanikbacteria bacterium GW2011_GWE2_42_7</name>
    <dbReference type="NCBI Taxonomy" id="1619052"/>
    <lineage>
        <taxon>Bacteria</taxon>
        <taxon>Candidatus Magasanikiibacteriota</taxon>
    </lineage>
</organism>
<dbReference type="EMBL" id="LCEK01000031">
    <property type="protein sequence ID" value="KKS71358.1"/>
    <property type="molecule type" value="Genomic_DNA"/>
</dbReference>